<feature type="transmembrane region" description="Helical" evidence="5">
    <location>
        <begin position="145"/>
        <end position="164"/>
    </location>
</feature>
<feature type="transmembrane region" description="Helical" evidence="5">
    <location>
        <begin position="528"/>
        <end position="549"/>
    </location>
</feature>
<dbReference type="SUPFAM" id="SSF55874">
    <property type="entry name" value="ATPase domain of HSP90 chaperone/DNA topoisomerase II/histidine kinase"/>
    <property type="match status" value="1"/>
</dbReference>
<proteinExistence type="predicted"/>
<gene>
    <name evidence="7" type="ORF">PS9374_02806</name>
</gene>
<dbReference type="PANTHER" id="PTHR24421">
    <property type="entry name" value="NITRATE/NITRITE SENSOR PROTEIN NARX-RELATED"/>
    <property type="match status" value="1"/>
</dbReference>
<dbReference type="EMBL" id="BDCX01000006">
    <property type="protein sequence ID" value="GAT67153.1"/>
    <property type="molecule type" value="Genomic_DNA"/>
</dbReference>
<feature type="transmembrane region" description="Helical" evidence="5">
    <location>
        <begin position="72"/>
        <end position="88"/>
    </location>
</feature>
<dbReference type="InterPro" id="IPR036890">
    <property type="entry name" value="HATPase_C_sf"/>
</dbReference>
<keyword evidence="1" id="KW-0808">Transferase</keyword>
<feature type="transmembrane region" description="Helical" evidence="5">
    <location>
        <begin position="495"/>
        <end position="516"/>
    </location>
</feature>
<dbReference type="Gene3D" id="3.30.565.10">
    <property type="entry name" value="Histidine kinase-like ATPase, C-terminal domain"/>
    <property type="match status" value="2"/>
</dbReference>
<comment type="caution">
    <text evidence="7">The sequence shown here is derived from an EMBL/GenBank/DDBJ whole genome shotgun (WGS) entry which is preliminary data.</text>
</comment>
<feature type="region of interest" description="Disordered" evidence="4">
    <location>
        <begin position="828"/>
        <end position="854"/>
    </location>
</feature>
<dbReference type="RefSeq" id="WP_068897255.1">
    <property type="nucleotide sequence ID" value="NZ_BDCX01000006.1"/>
</dbReference>
<dbReference type="STRING" id="161355.PS9374_02806"/>
<dbReference type="GO" id="GO:0046983">
    <property type="term" value="F:protein dimerization activity"/>
    <property type="evidence" value="ECO:0007669"/>
    <property type="project" value="InterPro"/>
</dbReference>
<evidence type="ECO:0000256" key="4">
    <source>
        <dbReference type="SAM" id="MobiDB-lite"/>
    </source>
</evidence>
<feature type="transmembrane region" description="Helical" evidence="5">
    <location>
        <begin position="569"/>
        <end position="586"/>
    </location>
</feature>
<keyword evidence="2 7" id="KW-0418">Kinase</keyword>
<dbReference type="OrthoDB" id="5241784at2"/>
<feature type="region of interest" description="Disordered" evidence="4">
    <location>
        <begin position="429"/>
        <end position="450"/>
    </location>
</feature>
<dbReference type="InterPro" id="IPR050482">
    <property type="entry name" value="Sensor_HK_TwoCompSys"/>
</dbReference>
<organism evidence="7 8">
    <name type="scientific">Planomonospora sphaerica</name>
    <dbReference type="NCBI Taxonomy" id="161355"/>
    <lineage>
        <taxon>Bacteria</taxon>
        <taxon>Bacillati</taxon>
        <taxon>Actinomycetota</taxon>
        <taxon>Actinomycetes</taxon>
        <taxon>Streptosporangiales</taxon>
        <taxon>Streptosporangiaceae</taxon>
        <taxon>Planomonospora</taxon>
    </lineage>
</organism>
<evidence type="ECO:0000256" key="3">
    <source>
        <dbReference type="ARBA" id="ARBA00023012"/>
    </source>
</evidence>
<evidence type="ECO:0000256" key="5">
    <source>
        <dbReference type="SAM" id="Phobius"/>
    </source>
</evidence>
<sequence length="854" mass="89908">MAGIAPDRRGPDPRRLIGLLPWHRGMFQGAAADVWAPTTGLSISVAVLCGYALMTLINLLGGLWRFPEGVEALGFALFGGVFALQLAHSSQEPRRWPPRRRLLTLSAQALATYLPYLWFGPAWSALGGFLAGTVLLAVGPVRLRWLLYLLVGGTFPLVALAQGLPLPEAAQLAGVTLQTGLVIYGVSSLAGVVAEVHAARREVARMAVVRERLRVARDLHDLFGYHLSAMALKSELAYRLLPRCADRARTELEEVLEIARRALADVRGVAGEYRDISLREEAGTAASTLSSAGIDVRVDVPPHPLDKGIDSVMAIVLREAVTNVLRHSRARRCVIEVSRGGSGPRDAGAAGTAGDTAGDTGAAAGAAGGAVRLRVANDGVEEAPEAASRGSGLGNLACRLEGVGGGLTVSAAGEWFELVAEAPAVPAAPAGDAGTAGARPGPRGPVWPLRRHGTEEDRTETQALRMATLLTFGVLGGYALLTAAGVLRLAPDPGTLLGCALCLLVVLAVQAAHSFYRPRRWPRRVRALTLGVQALATALSFLWLGAPWGSMAGFLAGSALLVVTGWTRWALYAAVGAGVLAASALWRHDPVLTGYVTISSLLTGLVVFGVSSLSGLVDQVYAARGQVARMAVERERLRVARDLHEVLGRNLSEVTMKSELARRLLPEGPDRAREEVREVVDIARRALADVRATASGYHDMSLAAEAETAAAALSSAGIDVELDIGCGTPPRELDTMMAIVLHEAVTNVLRHSRARRCAIEASLGGGALRLRVANDRAQPDWSPPDLTDADSGLGGLRARLEGIGGRLTALVRDGRFEVAAEVPVPARGAETGRRERPFSPAAARTLPAVVDDGT</sequence>
<evidence type="ECO:0000256" key="1">
    <source>
        <dbReference type="ARBA" id="ARBA00022679"/>
    </source>
</evidence>
<keyword evidence="5" id="KW-0472">Membrane</keyword>
<keyword evidence="5" id="KW-1133">Transmembrane helix</keyword>
<dbReference type="GO" id="GO:0000155">
    <property type="term" value="F:phosphorelay sensor kinase activity"/>
    <property type="evidence" value="ECO:0007669"/>
    <property type="project" value="InterPro"/>
</dbReference>
<feature type="compositionally biased region" description="Low complexity" evidence="4">
    <location>
        <begin position="429"/>
        <end position="441"/>
    </location>
</feature>
<reference evidence="8" key="2">
    <citation type="submission" date="2016-04" db="EMBL/GenBank/DDBJ databases">
        <title>Planomonospora sphaerica JCM9374 whole genome shotgun sequence.</title>
        <authorList>
            <person name="Suzuki T."/>
            <person name="Dohra H."/>
            <person name="Kodani S."/>
        </authorList>
    </citation>
    <scope>NUCLEOTIDE SEQUENCE [LARGE SCALE GENOMIC DNA]</scope>
    <source>
        <strain evidence="8">JCM 9374</strain>
    </source>
</reference>
<protein>
    <submittedName>
        <fullName evidence="7">Two-component system histidine kinase</fullName>
    </submittedName>
</protein>
<feature type="transmembrane region" description="Helical" evidence="5">
    <location>
        <begin position="41"/>
        <end position="60"/>
    </location>
</feature>
<dbReference type="InterPro" id="IPR011712">
    <property type="entry name" value="Sig_transdc_His_kin_sub3_dim/P"/>
</dbReference>
<dbReference type="CDD" id="cd16917">
    <property type="entry name" value="HATPase_UhpB-NarQ-NarX-like"/>
    <property type="match status" value="1"/>
</dbReference>
<feature type="transmembrane region" description="Helical" evidence="5">
    <location>
        <begin position="176"/>
        <end position="196"/>
    </location>
</feature>
<dbReference type="Proteomes" id="UP000077701">
    <property type="component" value="Unassembled WGS sequence"/>
</dbReference>
<accession>A0A161MB74</accession>
<feature type="transmembrane region" description="Helical" evidence="5">
    <location>
        <begin position="598"/>
        <end position="617"/>
    </location>
</feature>
<evidence type="ECO:0000313" key="8">
    <source>
        <dbReference type="Proteomes" id="UP000077701"/>
    </source>
</evidence>
<evidence type="ECO:0000259" key="6">
    <source>
        <dbReference type="Pfam" id="PF07730"/>
    </source>
</evidence>
<keyword evidence="5" id="KW-0812">Transmembrane</keyword>
<dbReference type="GO" id="GO:0016020">
    <property type="term" value="C:membrane"/>
    <property type="evidence" value="ECO:0007669"/>
    <property type="project" value="InterPro"/>
</dbReference>
<name>A0A161MB74_9ACTN</name>
<dbReference type="AlphaFoldDB" id="A0A161MB74"/>
<feature type="domain" description="Signal transduction histidine kinase subgroup 3 dimerisation and phosphoacceptor" evidence="6">
    <location>
        <begin position="211"/>
        <end position="275"/>
    </location>
</feature>
<feature type="transmembrane region" description="Helical" evidence="5">
    <location>
        <begin position="116"/>
        <end position="138"/>
    </location>
</feature>
<keyword evidence="8" id="KW-1185">Reference proteome</keyword>
<keyword evidence="3" id="KW-0902">Two-component regulatory system</keyword>
<evidence type="ECO:0000313" key="7">
    <source>
        <dbReference type="EMBL" id="GAT67153.1"/>
    </source>
</evidence>
<feature type="transmembrane region" description="Helical" evidence="5">
    <location>
        <begin position="467"/>
        <end position="489"/>
    </location>
</feature>
<dbReference type="PANTHER" id="PTHR24421:SF63">
    <property type="entry name" value="SENSOR HISTIDINE KINASE DESK"/>
    <property type="match status" value="1"/>
</dbReference>
<dbReference type="Gene3D" id="1.20.5.1930">
    <property type="match status" value="2"/>
</dbReference>
<evidence type="ECO:0000256" key="2">
    <source>
        <dbReference type="ARBA" id="ARBA00022777"/>
    </source>
</evidence>
<reference evidence="7 8" key="1">
    <citation type="journal article" date="2016" name="Genome Announc.">
        <title>Draft Genome Sequence of Planomonospora sphaerica JCM9374, a Rare Actinomycete.</title>
        <authorList>
            <person name="Dohra H."/>
            <person name="Suzuki T."/>
            <person name="Inoue Y."/>
            <person name="Kodani S."/>
        </authorList>
    </citation>
    <scope>NUCLEOTIDE SEQUENCE [LARGE SCALE GENOMIC DNA]</scope>
    <source>
        <strain evidence="7 8">JCM 9374</strain>
    </source>
</reference>
<feature type="domain" description="Signal transduction histidine kinase subgroup 3 dimerisation and phosphoacceptor" evidence="6">
    <location>
        <begin position="635"/>
        <end position="699"/>
    </location>
</feature>
<dbReference type="Pfam" id="PF07730">
    <property type="entry name" value="HisKA_3"/>
    <property type="match status" value="2"/>
</dbReference>